<dbReference type="InterPro" id="IPR000834">
    <property type="entry name" value="Peptidase_M14"/>
</dbReference>
<keyword evidence="5" id="KW-0378">Hydrolase</keyword>
<feature type="signal peptide" evidence="3">
    <location>
        <begin position="1"/>
        <end position="23"/>
    </location>
</feature>
<name>A0A518BEJ8_9BACT</name>
<comment type="similarity">
    <text evidence="1">Belongs to the peptidase M14 family.</text>
</comment>
<feature type="active site" description="Proton donor/acceptor" evidence="1">
    <location>
        <position position="334"/>
    </location>
</feature>
<dbReference type="Proteomes" id="UP000316921">
    <property type="component" value="Chromosome"/>
</dbReference>
<organism evidence="5 6">
    <name type="scientific">Engelhardtia mirabilis</name>
    <dbReference type="NCBI Taxonomy" id="2528011"/>
    <lineage>
        <taxon>Bacteria</taxon>
        <taxon>Pseudomonadati</taxon>
        <taxon>Planctomycetota</taxon>
        <taxon>Planctomycetia</taxon>
        <taxon>Planctomycetia incertae sedis</taxon>
        <taxon>Engelhardtia</taxon>
    </lineage>
</organism>
<evidence type="ECO:0000256" key="2">
    <source>
        <dbReference type="SAM" id="MobiDB-lite"/>
    </source>
</evidence>
<evidence type="ECO:0000256" key="1">
    <source>
        <dbReference type="PROSITE-ProRule" id="PRU01379"/>
    </source>
</evidence>
<keyword evidence="6" id="KW-1185">Reference proteome</keyword>
<evidence type="ECO:0000259" key="4">
    <source>
        <dbReference type="PROSITE" id="PS52035"/>
    </source>
</evidence>
<dbReference type="GO" id="GO:0004181">
    <property type="term" value="F:metallocarboxypeptidase activity"/>
    <property type="evidence" value="ECO:0007669"/>
    <property type="project" value="InterPro"/>
</dbReference>
<dbReference type="KEGG" id="pbap:Pla133_04370"/>
<dbReference type="AlphaFoldDB" id="A0A518BEJ8"/>
<reference evidence="5 6" key="1">
    <citation type="submission" date="2019-02" db="EMBL/GenBank/DDBJ databases">
        <title>Deep-cultivation of Planctomycetes and their phenomic and genomic characterization uncovers novel biology.</title>
        <authorList>
            <person name="Wiegand S."/>
            <person name="Jogler M."/>
            <person name="Boedeker C."/>
            <person name="Pinto D."/>
            <person name="Vollmers J."/>
            <person name="Rivas-Marin E."/>
            <person name="Kohn T."/>
            <person name="Peeters S.H."/>
            <person name="Heuer A."/>
            <person name="Rast P."/>
            <person name="Oberbeckmann S."/>
            <person name="Bunk B."/>
            <person name="Jeske O."/>
            <person name="Meyerdierks A."/>
            <person name="Storesund J.E."/>
            <person name="Kallscheuer N."/>
            <person name="Luecker S."/>
            <person name="Lage O.M."/>
            <person name="Pohl T."/>
            <person name="Merkel B.J."/>
            <person name="Hornburger P."/>
            <person name="Mueller R.-W."/>
            <person name="Bruemmer F."/>
            <person name="Labrenz M."/>
            <person name="Spormann A.M."/>
            <person name="Op den Camp H."/>
            <person name="Overmann J."/>
            <person name="Amann R."/>
            <person name="Jetten M.S.M."/>
            <person name="Mascher T."/>
            <person name="Medema M.H."/>
            <person name="Devos D.P."/>
            <person name="Kaster A.-K."/>
            <person name="Ovreas L."/>
            <person name="Rohde M."/>
            <person name="Galperin M.Y."/>
            <person name="Jogler C."/>
        </authorList>
    </citation>
    <scope>NUCLEOTIDE SEQUENCE [LARGE SCALE GENOMIC DNA]</scope>
    <source>
        <strain evidence="5 6">Pla133</strain>
    </source>
</reference>
<dbReference type="Pfam" id="PF00246">
    <property type="entry name" value="Peptidase_M14"/>
    <property type="match status" value="1"/>
</dbReference>
<feature type="compositionally biased region" description="Basic and acidic residues" evidence="2">
    <location>
        <begin position="718"/>
        <end position="735"/>
    </location>
</feature>
<feature type="chain" id="PRO_5022051604" evidence="3">
    <location>
        <begin position="24"/>
        <end position="905"/>
    </location>
</feature>
<keyword evidence="5" id="KW-0121">Carboxypeptidase</keyword>
<proteinExistence type="inferred from homology"/>
<sequence length="905" mass="99278" precursor="true">MIAQRLLLLGPLVVGLVSVPASAQTDAQGPQPLEWYLPAGIAYDADFPRPESVLGWGVGDWHVRHDQLVGWFRAVAEASPRFSLETYGYTHEQRPLLLATVTSPANLARIDEIREAHVNAVLSGDEAYEGPEVVWMGYSVHGNESSGSSAAMLFAYHLAAATGPEIERFLEDTIVLIDPCLNPDGLSRHAQWANSHKGRNLVGDPDHREHREVWPGGRTNHYWFDLNRDWLLLTHPESRGRLAKFHAWMPQVLTDYHEMGTNSTYFFQPGIPSRQNPLTPERNLELTREIATYHADALDELGSLYYTEESFDDFYYGKGSTYPDLHGAIGILFEQASSRGHFQENDFGGISFPFTIRNQFVTSLSTLAAVDGMHDSLSGYQREFYRTALEEAAAHDVRAYVFGAAEDPERTFRMVDILRRHGIEVRHLGRDLDADDDDGTAFSADGSYVVDLQQPQFRLIRALFETRTSWPDNTFYDVSSWNLPLSFNVPYRALDADAAIGELIGAPAEEDFAPGGSVIGAERVVAWLFEWHHYNAPRALNRMLEAGVRAQVATRPFSVETGAGPRDFDYGTIVVPVGVQRLSRDELRALADAAAADGLEVHAATTGLTFDGVDLGSGSLSSLEAPQALMLVGSGVSSYEAGEVWHYLDTRVDMGVSMVEKEAFGGLDLERYTHLLLVAGATGGWGEREESRVRDWVRGGGVLVATKSSGEWAAEHLMGNREDEPDDAPKAKSDEIAEGDEPGDDATEDEDGEPEPSPPIYADYEDQAAVSRVAGTIFRAQLDTTHPLCFGFVRDELPVFKNSTAVLPESEDPFAVPVRYTDAPLVSGYASDENAEKIAGTPAVRAARLGAGTVVAMIDDPNFRGVWYGTNKLYANAIFFGGAIKRTGPLDDAADDGVDSHGHGH</sequence>
<dbReference type="SUPFAM" id="SSF52317">
    <property type="entry name" value="Class I glutamine amidotransferase-like"/>
    <property type="match status" value="1"/>
</dbReference>
<feature type="compositionally biased region" description="Acidic residues" evidence="2">
    <location>
        <begin position="736"/>
        <end position="754"/>
    </location>
</feature>
<dbReference type="InterPro" id="IPR029062">
    <property type="entry name" value="Class_I_gatase-like"/>
</dbReference>
<dbReference type="GO" id="GO:0008270">
    <property type="term" value="F:zinc ion binding"/>
    <property type="evidence" value="ECO:0007669"/>
    <property type="project" value="InterPro"/>
</dbReference>
<evidence type="ECO:0000256" key="3">
    <source>
        <dbReference type="SAM" id="SignalP"/>
    </source>
</evidence>
<evidence type="ECO:0000313" key="6">
    <source>
        <dbReference type="Proteomes" id="UP000316921"/>
    </source>
</evidence>
<dbReference type="RefSeq" id="WP_145061911.1">
    <property type="nucleotide sequence ID" value="NZ_CP036287.1"/>
</dbReference>
<dbReference type="CDD" id="cd06238">
    <property type="entry name" value="M14-like"/>
    <property type="match status" value="1"/>
</dbReference>
<dbReference type="GO" id="GO:0006508">
    <property type="term" value="P:proteolysis"/>
    <property type="evidence" value="ECO:0007669"/>
    <property type="project" value="InterPro"/>
</dbReference>
<keyword evidence="3" id="KW-0732">Signal</keyword>
<dbReference type="SUPFAM" id="SSF53187">
    <property type="entry name" value="Zn-dependent exopeptidases"/>
    <property type="match status" value="1"/>
</dbReference>
<dbReference type="EMBL" id="CP036287">
    <property type="protein sequence ID" value="QDU65372.1"/>
    <property type="molecule type" value="Genomic_DNA"/>
</dbReference>
<dbReference type="SMART" id="SM00631">
    <property type="entry name" value="Zn_pept"/>
    <property type="match status" value="1"/>
</dbReference>
<gene>
    <name evidence="5" type="ORF">Pla133_04370</name>
</gene>
<feature type="domain" description="Peptidase M14" evidence="4">
    <location>
        <begin position="61"/>
        <end position="377"/>
    </location>
</feature>
<accession>A0A518BEJ8</accession>
<protein>
    <submittedName>
        <fullName evidence="5">Zinc carboxypeptidase</fullName>
    </submittedName>
</protein>
<keyword evidence="5" id="KW-0645">Protease</keyword>
<dbReference type="PROSITE" id="PS52035">
    <property type="entry name" value="PEPTIDASE_M14"/>
    <property type="match status" value="1"/>
</dbReference>
<evidence type="ECO:0000313" key="5">
    <source>
        <dbReference type="EMBL" id="QDU65372.1"/>
    </source>
</evidence>
<dbReference type="Gene3D" id="3.40.630.10">
    <property type="entry name" value="Zn peptidases"/>
    <property type="match status" value="1"/>
</dbReference>
<feature type="region of interest" description="Disordered" evidence="2">
    <location>
        <begin position="717"/>
        <end position="761"/>
    </location>
</feature>